<name>X1EBY0_9ZZZZ</name>
<reference evidence="1" key="1">
    <citation type="journal article" date="2014" name="Front. Microbiol.">
        <title>High frequency of phylogenetically diverse reductive dehalogenase-homologous genes in deep subseafloor sedimentary metagenomes.</title>
        <authorList>
            <person name="Kawai M."/>
            <person name="Futagami T."/>
            <person name="Toyoda A."/>
            <person name="Takaki Y."/>
            <person name="Nishi S."/>
            <person name="Hori S."/>
            <person name="Arai W."/>
            <person name="Tsubouchi T."/>
            <person name="Morono Y."/>
            <person name="Uchiyama I."/>
            <person name="Ito T."/>
            <person name="Fujiyama A."/>
            <person name="Inagaki F."/>
            <person name="Takami H."/>
        </authorList>
    </citation>
    <scope>NUCLEOTIDE SEQUENCE</scope>
    <source>
        <strain evidence="1">Expedition CK06-06</strain>
    </source>
</reference>
<dbReference type="AlphaFoldDB" id="X1EBY0"/>
<gene>
    <name evidence="1" type="ORF">S01H4_55269</name>
</gene>
<accession>X1EBY0</accession>
<protein>
    <submittedName>
        <fullName evidence="1">Uncharacterized protein</fullName>
    </submittedName>
</protein>
<evidence type="ECO:0000313" key="1">
    <source>
        <dbReference type="EMBL" id="GAH17870.1"/>
    </source>
</evidence>
<dbReference type="EMBL" id="BART01031879">
    <property type="protein sequence ID" value="GAH17870.1"/>
    <property type="molecule type" value="Genomic_DNA"/>
</dbReference>
<proteinExistence type="predicted"/>
<organism evidence="1">
    <name type="scientific">marine sediment metagenome</name>
    <dbReference type="NCBI Taxonomy" id="412755"/>
    <lineage>
        <taxon>unclassified sequences</taxon>
        <taxon>metagenomes</taxon>
        <taxon>ecological metagenomes</taxon>
    </lineage>
</organism>
<sequence length="39" mass="4157">MGRRGCLMEICLGVTTCDKCGEPMKKGQNVLVVAEGDIT</sequence>
<feature type="non-terminal residue" evidence="1">
    <location>
        <position position="39"/>
    </location>
</feature>
<comment type="caution">
    <text evidence="1">The sequence shown here is derived from an EMBL/GenBank/DDBJ whole genome shotgun (WGS) entry which is preliminary data.</text>
</comment>